<dbReference type="Proteomes" id="UP001151760">
    <property type="component" value="Unassembled WGS sequence"/>
</dbReference>
<comment type="caution">
    <text evidence="4">The sequence shown here is derived from an EMBL/GenBank/DDBJ whole genome shotgun (WGS) entry which is preliminary data.</text>
</comment>
<protein>
    <submittedName>
        <fullName evidence="4">Inactive poly [ADP-ribose] polymerase RCD1-like isoform X1</fullName>
    </submittedName>
</protein>
<proteinExistence type="predicted"/>
<sequence length="105" mass="11854">MPIGRRLRIVGLDVLFPKTTYLVVRSDLDQGRSYGRLQRYGNFATSPNIFFSGANIILATSGNDDMALKGKNYPQVEDMNVSPLEKAKKMNRDEFIRKLRSVVGD</sequence>
<reference evidence="4" key="2">
    <citation type="submission" date="2022-01" db="EMBL/GenBank/DDBJ databases">
        <authorList>
            <person name="Yamashiro T."/>
            <person name="Shiraishi A."/>
            <person name="Satake H."/>
            <person name="Nakayama K."/>
        </authorList>
    </citation>
    <scope>NUCLEOTIDE SEQUENCE</scope>
</reference>
<dbReference type="EMBL" id="BQNB010009037">
    <property type="protein sequence ID" value="GJS57847.1"/>
    <property type="molecule type" value="Genomic_DNA"/>
</dbReference>
<evidence type="ECO:0000256" key="2">
    <source>
        <dbReference type="ARBA" id="ARBA00023242"/>
    </source>
</evidence>
<evidence type="ECO:0000256" key="1">
    <source>
        <dbReference type="ARBA" id="ARBA00004123"/>
    </source>
</evidence>
<evidence type="ECO:0000313" key="5">
    <source>
        <dbReference type="Proteomes" id="UP001151760"/>
    </source>
</evidence>
<evidence type="ECO:0000259" key="3">
    <source>
        <dbReference type="Pfam" id="PF12174"/>
    </source>
</evidence>
<keyword evidence="5" id="KW-1185">Reference proteome</keyword>
<dbReference type="InterPro" id="IPR022003">
    <property type="entry name" value="RST"/>
</dbReference>
<dbReference type="Pfam" id="PF12174">
    <property type="entry name" value="RST"/>
    <property type="match status" value="1"/>
</dbReference>
<evidence type="ECO:0000313" key="4">
    <source>
        <dbReference type="EMBL" id="GJS57847.1"/>
    </source>
</evidence>
<comment type="subcellular location">
    <subcellularLocation>
        <location evidence="1">Nucleus</location>
    </subcellularLocation>
</comment>
<reference evidence="4" key="1">
    <citation type="journal article" date="2022" name="Int. J. Mol. Sci.">
        <title>Draft Genome of Tanacetum Coccineum: Genomic Comparison of Closely Related Tanacetum-Family Plants.</title>
        <authorList>
            <person name="Yamashiro T."/>
            <person name="Shiraishi A."/>
            <person name="Nakayama K."/>
            <person name="Satake H."/>
        </authorList>
    </citation>
    <scope>NUCLEOTIDE SEQUENCE</scope>
</reference>
<name>A0ABQ4WY79_9ASTR</name>
<keyword evidence="2" id="KW-0539">Nucleus</keyword>
<gene>
    <name evidence="4" type="ORF">Tco_0652631</name>
</gene>
<accession>A0ABQ4WY79</accession>
<organism evidence="4 5">
    <name type="scientific">Tanacetum coccineum</name>
    <dbReference type="NCBI Taxonomy" id="301880"/>
    <lineage>
        <taxon>Eukaryota</taxon>
        <taxon>Viridiplantae</taxon>
        <taxon>Streptophyta</taxon>
        <taxon>Embryophyta</taxon>
        <taxon>Tracheophyta</taxon>
        <taxon>Spermatophyta</taxon>
        <taxon>Magnoliopsida</taxon>
        <taxon>eudicotyledons</taxon>
        <taxon>Gunneridae</taxon>
        <taxon>Pentapetalae</taxon>
        <taxon>asterids</taxon>
        <taxon>campanulids</taxon>
        <taxon>Asterales</taxon>
        <taxon>Asteraceae</taxon>
        <taxon>Asteroideae</taxon>
        <taxon>Anthemideae</taxon>
        <taxon>Anthemidinae</taxon>
        <taxon>Tanacetum</taxon>
    </lineage>
</organism>
<feature type="domain" description="RST" evidence="3">
    <location>
        <begin position="86"/>
        <end position="105"/>
    </location>
</feature>